<dbReference type="EMBL" id="QEAM01000019">
    <property type="protein sequence ID" value="TPX50349.1"/>
    <property type="molecule type" value="Genomic_DNA"/>
</dbReference>
<organism evidence="1 2">
    <name type="scientific">Synchytrium endobioticum</name>
    <dbReference type="NCBI Taxonomy" id="286115"/>
    <lineage>
        <taxon>Eukaryota</taxon>
        <taxon>Fungi</taxon>
        <taxon>Fungi incertae sedis</taxon>
        <taxon>Chytridiomycota</taxon>
        <taxon>Chytridiomycota incertae sedis</taxon>
        <taxon>Chytridiomycetes</taxon>
        <taxon>Synchytriales</taxon>
        <taxon>Synchytriaceae</taxon>
        <taxon>Synchytrium</taxon>
    </lineage>
</organism>
<evidence type="ECO:0000313" key="1">
    <source>
        <dbReference type="EMBL" id="TPX50349.1"/>
    </source>
</evidence>
<accession>A0A507DF78</accession>
<gene>
    <name evidence="1" type="ORF">SeLEV6574_g00963</name>
</gene>
<protein>
    <submittedName>
        <fullName evidence="1">Uncharacterized protein</fullName>
    </submittedName>
</protein>
<dbReference type="AlphaFoldDB" id="A0A507DF78"/>
<dbReference type="Proteomes" id="UP000320475">
    <property type="component" value="Unassembled WGS sequence"/>
</dbReference>
<evidence type="ECO:0000313" key="2">
    <source>
        <dbReference type="Proteomes" id="UP000320475"/>
    </source>
</evidence>
<sequence length="94" mass="10713">MKIHQLQYFVVAKLGRKYKSLLTLRPRSARGCTFKLSNDRHLSKNINEMIKKLAKAAVSSMRTSSPMTSPSPLVDVSKMLLQQTSELRPYTVPY</sequence>
<proteinExistence type="predicted"/>
<name>A0A507DF78_9FUNG</name>
<reference evidence="1 2" key="1">
    <citation type="journal article" date="2019" name="Sci. Rep.">
        <title>Comparative genomics of chytrid fungi reveal insights into the obligate biotrophic and pathogenic lifestyle of Synchytrium endobioticum.</title>
        <authorList>
            <person name="van de Vossenberg B.T.L.H."/>
            <person name="Warris S."/>
            <person name="Nguyen H.D.T."/>
            <person name="van Gent-Pelzer M.P.E."/>
            <person name="Joly D.L."/>
            <person name="van de Geest H.C."/>
            <person name="Bonants P.J.M."/>
            <person name="Smith D.S."/>
            <person name="Levesque C.A."/>
            <person name="van der Lee T.A.J."/>
        </authorList>
    </citation>
    <scope>NUCLEOTIDE SEQUENCE [LARGE SCALE GENOMIC DNA]</scope>
    <source>
        <strain evidence="1 2">LEV6574</strain>
    </source>
</reference>
<comment type="caution">
    <text evidence="1">The sequence shown here is derived from an EMBL/GenBank/DDBJ whole genome shotgun (WGS) entry which is preliminary data.</text>
</comment>